<accession>A0A3S5FBT8</accession>
<dbReference type="OrthoDB" id="6041373at2759"/>
<evidence type="ECO:0000313" key="2">
    <source>
        <dbReference type="EMBL" id="VEL08243.1"/>
    </source>
</evidence>
<organism evidence="2 3">
    <name type="scientific">Protopolystoma xenopodis</name>
    <dbReference type="NCBI Taxonomy" id="117903"/>
    <lineage>
        <taxon>Eukaryota</taxon>
        <taxon>Metazoa</taxon>
        <taxon>Spiralia</taxon>
        <taxon>Lophotrochozoa</taxon>
        <taxon>Platyhelminthes</taxon>
        <taxon>Monogenea</taxon>
        <taxon>Polyopisthocotylea</taxon>
        <taxon>Polystomatidea</taxon>
        <taxon>Polystomatidae</taxon>
        <taxon>Protopolystoma</taxon>
    </lineage>
</organism>
<comment type="caution">
    <text evidence="2">The sequence shown here is derived from an EMBL/GenBank/DDBJ whole genome shotgun (WGS) entry which is preliminary data.</text>
</comment>
<keyword evidence="3" id="KW-1185">Reference proteome</keyword>
<sequence length="553" mass="62237">MLTFAGLESFSTACCQPQPSSWNLAHRQQSLRQVGLSWKRSQVNTISRIFFGGLLLPSLAWLLVDCLGSVQTRAPGIEQHQMGWAQVAAWRGGSKALKTPNIHQRTPPNLLIDYSQLSTRNSSNRSAGSEQTIPTSQEIKKEPTFYSESSFLHSPNFFFSNQPFGFTRAPFDRRSESQRPSGSFSALKQAWKEAKEVKGDVTMTHNPSRMWHENAVAFDRNAYIPETDESIDKPWLTAKSTESFKRILPFVARQRSSGIYIPRGHLNRAASSLHSLTEASQAHPISRPEFFGSSPLRSDRMMTSPIAKGANVPWSTEPTDYSAVQSTTRADSVSRHADRFIKGEQGDSLPIRWAWSPTPIDHTLKADVNSKSEFESDRSVEFLSWSSEAITKPDLRWTNSTDLTTSSQMEEYTSRNLKDNINRNAGLSNLASRPVSLARDVSLASGPAVLMSYRQPDISLNRMSNKIQPSKHMYNSKQEKKWSLVNKYDKVSGRGNKETDEKVALRYNQVPWQYTPKCRSCGRPMLQDSFCSEDFGKRLNIDIAAISPQNLIN</sequence>
<dbReference type="Proteomes" id="UP000784294">
    <property type="component" value="Unassembled WGS sequence"/>
</dbReference>
<evidence type="ECO:0000256" key="1">
    <source>
        <dbReference type="SAM" id="MobiDB-lite"/>
    </source>
</evidence>
<proteinExistence type="predicted"/>
<name>A0A3S5FBT8_9PLAT</name>
<reference evidence="2" key="1">
    <citation type="submission" date="2018-11" db="EMBL/GenBank/DDBJ databases">
        <authorList>
            <consortium name="Pathogen Informatics"/>
        </authorList>
    </citation>
    <scope>NUCLEOTIDE SEQUENCE</scope>
</reference>
<feature type="compositionally biased region" description="Polar residues" evidence="1">
    <location>
        <begin position="119"/>
        <end position="137"/>
    </location>
</feature>
<dbReference type="AlphaFoldDB" id="A0A3S5FBT8"/>
<feature type="region of interest" description="Disordered" evidence="1">
    <location>
        <begin position="119"/>
        <end position="139"/>
    </location>
</feature>
<evidence type="ECO:0000313" key="3">
    <source>
        <dbReference type="Proteomes" id="UP000784294"/>
    </source>
</evidence>
<dbReference type="EMBL" id="CAAALY010003499">
    <property type="protein sequence ID" value="VEL08243.1"/>
    <property type="molecule type" value="Genomic_DNA"/>
</dbReference>
<gene>
    <name evidence="2" type="ORF">PXEA_LOCUS1683</name>
</gene>
<protein>
    <submittedName>
        <fullName evidence="2">Uncharacterized protein</fullName>
    </submittedName>
</protein>